<gene>
    <name evidence="7" type="ORF">SAY87_016699</name>
</gene>
<feature type="region of interest" description="Disordered" evidence="5">
    <location>
        <begin position="270"/>
        <end position="313"/>
    </location>
</feature>
<dbReference type="InterPro" id="IPR001005">
    <property type="entry name" value="SANT/Myb"/>
</dbReference>
<dbReference type="InterPro" id="IPR009057">
    <property type="entry name" value="Homeodomain-like_sf"/>
</dbReference>
<dbReference type="FunFam" id="1.10.10.60:FF:000002">
    <property type="entry name" value="Myb family transcription factor"/>
    <property type="match status" value="1"/>
</dbReference>
<evidence type="ECO:0000313" key="8">
    <source>
        <dbReference type="Proteomes" id="UP001345219"/>
    </source>
</evidence>
<dbReference type="Pfam" id="PF00249">
    <property type="entry name" value="Myb_DNA-binding"/>
    <property type="match status" value="1"/>
</dbReference>
<evidence type="ECO:0000256" key="1">
    <source>
        <dbReference type="ARBA" id="ARBA00004123"/>
    </source>
</evidence>
<dbReference type="GO" id="GO:0003677">
    <property type="term" value="F:DNA binding"/>
    <property type="evidence" value="ECO:0007669"/>
    <property type="project" value="InterPro"/>
</dbReference>
<keyword evidence="3" id="KW-0804">Transcription</keyword>
<evidence type="ECO:0000256" key="4">
    <source>
        <dbReference type="ARBA" id="ARBA00023242"/>
    </source>
</evidence>
<proteinExistence type="predicted"/>
<evidence type="ECO:0000256" key="5">
    <source>
        <dbReference type="SAM" id="MobiDB-lite"/>
    </source>
</evidence>
<keyword evidence="8" id="KW-1185">Reference proteome</keyword>
<dbReference type="Proteomes" id="UP001345219">
    <property type="component" value="Chromosome 13"/>
</dbReference>
<dbReference type="PANTHER" id="PTHR31314:SF175">
    <property type="entry name" value="HTH MYB-TYPE DOMAIN-CONTAINING PROTEIN"/>
    <property type="match status" value="1"/>
</dbReference>
<comment type="subcellular location">
    <subcellularLocation>
        <location evidence="1">Nucleus</location>
    </subcellularLocation>
</comment>
<organism evidence="7 8">
    <name type="scientific">Trapa incisa</name>
    <dbReference type="NCBI Taxonomy" id="236973"/>
    <lineage>
        <taxon>Eukaryota</taxon>
        <taxon>Viridiplantae</taxon>
        <taxon>Streptophyta</taxon>
        <taxon>Embryophyta</taxon>
        <taxon>Tracheophyta</taxon>
        <taxon>Spermatophyta</taxon>
        <taxon>Magnoliopsida</taxon>
        <taxon>eudicotyledons</taxon>
        <taxon>Gunneridae</taxon>
        <taxon>Pentapetalae</taxon>
        <taxon>rosids</taxon>
        <taxon>malvids</taxon>
        <taxon>Myrtales</taxon>
        <taxon>Lythraceae</taxon>
        <taxon>Trapa</taxon>
    </lineage>
</organism>
<accession>A0AAN7LCX3</accession>
<dbReference type="GO" id="GO:0005634">
    <property type="term" value="C:nucleus"/>
    <property type="evidence" value="ECO:0007669"/>
    <property type="project" value="UniProtKB-SubCell"/>
</dbReference>
<dbReference type="EMBL" id="JAXIOK010000001">
    <property type="protein sequence ID" value="KAK4780593.1"/>
    <property type="molecule type" value="Genomic_DNA"/>
</dbReference>
<dbReference type="AlphaFoldDB" id="A0AAN7LCX3"/>
<dbReference type="InterPro" id="IPR046955">
    <property type="entry name" value="PHR1-like"/>
</dbReference>
<name>A0AAN7LCX3_9MYRT</name>
<dbReference type="SUPFAM" id="SSF46689">
    <property type="entry name" value="Homeodomain-like"/>
    <property type="match status" value="1"/>
</dbReference>
<feature type="domain" description="HTH myb-type" evidence="6">
    <location>
        <begin position="65"/>
        <end position="125"/>
    </location>
</feature>
<dbReference type="PROSITE" id="PS51294">
    <property type="entry name" value="HTH_MYB"/>
    <property type="match status" value="1"/>
</dbReference>
<dbReference type="Gene3D" id="1.10.10.60">
    <property type="entry name" value="Homeodomain-like"/>
    <property type="match status" value="1"/>
</dbReference>
<protein>
    <recommendedName>
        <fullName evidence="6">HTH myb-type domain-containing protein</fullName>
    </recommendedName>
</protein>
<sequence>MVESRSCSGGGVKEMESLPSDQKEDQELDADGESNKTNTSTSSSNSVVEGSEKKPSSSGVRPYVRSKFPRLRWTPELHLRFVQAVERLGGQERATPKLVMQLMNVKGLSIAHVKSHLQMYRSKKINDRGEVINVRPDHVNFPHNIWRQYPMFTSINRRNPTFSRCSGIPCNIDAQRNWTSMSYMSSDALNMRKGAGFHSLLNNGDPYTNVNIYNFQQESNPAISPFMQEITAFPSSFVRGPVEAMASLGSSSTTILQTSPYHREPMMPRGAGINVDHGGWISGCSRNQQKEKGKRKTREEDGGLDLNLSLSTNQRGNWPTRRRLWEKDDEEDRVVLSLSNCSSSASRNITTMTRGQCFPVDLNNVPSEH</sequence>
<feature type="compositionally biased region" description="Low complexity" evidence="5">
    <location>
        <begin position="35"/>
        <end position="49"/>
    </location>
</feature>
<dbReference type="GO" id="GO:0003700">
    <property type="term" value="F:DNA-binding transcription factor activity"/>
    <property type="evidence" value="ECO:0007669"/>
    <property type="project" value="InterPro"/>
</dbReference>
<dbReference type="InterPro" id="IPR017930">
    <property type="entry name" value="Myb_dom"/>
</dbReference>
<feature type="compositionally biased region" description="Basic and acidic residues" evidence="5">
    <location>
        <begin position="13"/>
        <end position="25"/>
    </location>
</feature>
<evidence type="ECO:0000256" key="2">
    <source>
        <dbReference type="ARBA" id="ARBA00023015"/>
    </source>
</evidence>
<dbReference type="NCBIfam" id="TIGR01557">
    <property type="entry name" value="myb_SHAQKYF"/>
    <property type="match status" value="1"/>
</dbReference>
<comment type="caution">
    <text evidence="7">The sequence shown here is derived from an EMBL/GenBank/DDBJ whole genome shotgun (WGS) entry which is preliminary data.</text>
</comment>
<reference evidence="7 8" key="1">
    <citation type="journal article" date="2023" name="Hortic Res">
        <title>Pangenome of water caltrop reveals structural variations and asymmetric subgenome divergence after allopolyploidization.</title>
        <authorList>
            <person name="Zhang X."/>
            <person name="Chen Y."/>
            <person name="Wang L."/>
            <person name="Yuan Y."/>
            <person name="Fang M."/>
            <person name="Shi L."/>
            <person name="Lu R."/>
            <person name="Comes H.P."/>
            <person name="Ma Y."/>
            <person name="Chen Y."/>
            <person name="Huang G."/>
            <person name="Zhou Y."/>
            <person name="Zheng Z."/>
            <person name="Qiu Y."/>
        </authorList>
    </citation>
    <scope>NUCLEOTIDE SEQUENCE [LARGE SCALE GENOMIC DNA]</scope>
    <source>
        <tissue evidence="7">Roots</tissue>
    </source>
</reference>
<dbReference type="InterPro" id="IPR006447">
    <property type="entry name" value="Myb_dom_plants"/>
</dbReference>
<keyword evidence="4" id="KW-0539">Nucleus</keyword>
<evidence type="ECO:0000259" key="6">
    <source>
        <dbReference type="PROSITE" id="PS51294"/>
    </source>
</evidence>
<keyword evidence="2" id="KW-0805">Transcription regulation</keyword>
<evidence type="ECO:0000256" key="3">
    <source>
        <dbReference type="ARBA" id="ARBA00023163"/>
    </source>
</evidence>
<evidence type="ECO:0000313" key="7">
    <source>
        <dbReference type="EMBL" id="KAK4780593.1"/>
    </source>
</evidence>
<dbReference type="PANTHER" id="PTHR31314">
    <property type="entry name" value="MYB FAMILY TRANSCRIPTION FACTOR PHL7-LIKE"/>
    <property type="match status" value="1"/>
</dbReference>
<feature type="region of interest" description="Disordered" evidence="5">
    <location>
        <begin position="1"/>
        <end position="61"/>
    </location>
</feature>